<keyword evidence="3 7" id="KW-0812">Transmembrane</keyword>
<evidence type="ECO:0000313" key="8">
    <source>
        <dbReference type="EMBL" id="GAA4560905.1"/>
    </source>
</evidence>
<evidence type="ECO:0000256" key="5">
    <source>
        <dbReference type="ARBA" id="ARBA00023136"/>
    </source>
</evidence>
<evidence type="ECO:0000256" key="2">
    <source>
        <dbReference type="ARBA" id="ARBA00009773"/>
    </source>
</evidence>
<keyword evidence="5 7" id="KW-0472">Membrane</keyword>
<dbReference type="InterPro" id="IPR002549">
    <property type="entry name" value="AI-2E-like"/>
</dbReference>
<name>A0ABP8S427_9PSEU</name>
<dbReference type="PANTHER" id="PTHR21716:SF64">
    <property type="entry name" value="AI-2 TRANSPORT PROTEIN TQSA"/>
    <property type="match status" value="1"/>
</dbReference>
<organism evidence="8 9">
    <name type="scientific">Pseudonocardia xishanensis</name>
    <dbReference type="NCBI Taxonomy" id="630995"/>
    <lineage>
        <taxon>Bacteria</taxon>
        <taxon>Bacillati</taxon>
        <taxon>Actinomycetota</taxon>
        <taxon>Actinomycetes</taxon>
        <taxon>Pseudonocardiales</taxon>
        <taxon>Pseudonocardiaceae</taxon>
        <taxon>Pseudonocardia</taxon>
    </lineage>
</organism>
<evidence type="ECO:0000256" key="1">
    <source>
        <dbReference type="ARBA" id="ARBA00004141"/>
    </source>
</evidence>
<feature type="transmembrane region" description="Helical" evidence="7">
    <location>
        <begin position="20"/>
        <end position="40"/>
    </location>
</feature>
<accession>A0ABP8S427</accession>
<proteinExistence type="inferred from homology"/>
<feature type="transmembrane region" description="Helical" evidence="7">
    <location>
        <begin position="206"/>
        <end position="227"/>
    </location>
</feature>
<dbReference type="PANTHER" id="PTHR21716">
    <property type="entry name" value="TRANSMEMBRANE PROTEIN"/>
    <property type="match status" value="1"/>
</dbReference>
<dbReference type="Proteomes" id="UP001501598">
    <property type="component" value="Unassembled WGS sequence"/>
</dbReference>
<feature type="transmembrane region" description="Helical" evidence="7">
    <location>
        <begin position="321"/>
        <end position="338"/>
    </location>
</feature>
<comment type="subcellular location">
    <subcellularLocation>
        <location evidence="1">Membrane</location>
        <topology evidence="1">Multi-pass membrane protein</topology>
    </subcellularLocation>
</comment>
<comment type="caution">
    <text evidence="8">The sequence shown here is derived from an EMBL/GenBank/DDBJ whole genome shotgun (WGS) entry which is preliminary data.</text>
</comment>
<feature type="compositionally biased region" description="Low complexity" evidence="6">
    <location>
        <begin position="359"/>
        <end position="380"/>
    </location>
</feature>
<feature type="transmembrane region" description="Helical" evidence="7">
    <location>
        <begin position="76"/>
        <end position="97"/>
    </location>
</feature>
<protein>
    <submittedName>
        <fullName evidence="8">AI-2E family transporter</fullName>
    </submittedName>
</protein>
<feature type="transmembrane region" description="Helical" evidence="7">
    <location>
        <begin position="234"/>
        <end position="253"/>
    </location>
</feature>
<feature type="transmembrane region" description="Helical" evidence="7">
    <location>
        <begin position="46"/>
        <end position="64"/>
    </location>
</feature>
<evidence type="ECO:0000256" key="7">
    <source>
        <dbReference type="SAM" id="Phobius"/>
    </source>
</evidence>
<feature type="region of interest" description="Disordered" evidence="6">
    <location>
        <begin position="344"/>
        <end position="380"/>
    </location>
</feature>
<feature type="compositionally biased region" description="Pro residues" evidence="6">
    <location>
        <begin position="349"/>
        <end position="358"/>
    </location>
</feature>
<feature type="transmembrane region" description="Helical" evidence="7">
    <location>
        <begin position="143"/>
        <end position="171"/>
    </location>
</feature>
<evidence type="ECO:0000256" key="6">
    <source>
        <dbReference type="SAM" id="MobiDB-lite"/>
    </source>
</evidence>
<dbReference type="RefSeq" id="WP_345428827.1">
    <property type="nucleotide sequence ID" value="NZ_BAABGT010000123.1"/>
</dbReference>
<sequence length="380" mass="39013">MTDGPVGTPPGARAPLPRALVVLLATAAVVVVMAGAAAVSWLVGPLFLALVIVIGVHPVHGALVRRGLPGWAASGVVLVCVYGVLVVLVAVVVVSVARLATVLPGYAAEANGLLAGATARLAEFGVGPEQLRALASSLDTSRIVGLVGGLLAGLTGLLGNLVFLLSLLLFLSLEAGGADRRRALLAQDHPEVAGALRDFARGTRRFVGVTTAIGAVTGAVDTVALLLLGVPQALLWGLLAFLTNYIPYVGFWIGLLPPMILALLIGGWPLMLVVVAVYLVVNFVLTSLVQPRFVGDAVGLSVTVVLVALVFWGWLLGPLGAVLAVPLTLFVKILLVDVDPRARPEPHPPAEPAEPPPQAEAHPAAEPRSAPEPADEAPTP</sequence>
<dbReference type="EMBL" id="BAABGT010000123">
    <property type="protein sequence ID" value="GAA4560905.1"/>
    <property type="molecule type" value="Genomic_DNA"/>
</dbReference>
<feature type="transmembrane region" description="Helical" evidence="7">
    <location>
        <begin position="259"/>
        <end position="281"/>
    </location>
</feature>
<dbReference type="Pfam" id="PF01594">
    <property type="entry name" value="AI-2E_transport"/>
    <property type="match status" value="1"/>
</dbReference>
<keyword evidence="9" id="KW-1185">Reference proteome</keyword>
<comment type="similarity">
    <text evidence="2">Belongs to the autoinducer-2 exporter (AI-2E) (TC 2.A.86) family.</text>
</comment>
<evidence type="ECO:0000256" key="4">
    <source>
        <dbReference type="ARBA" id="ARBA00022989"/>
    </source>
</evidence>
<gene>
    <name evidence="8" type="ORF">GCM10023175_71870</name>
</gene>
<feature type="transmembrane region" description="Helical" evidence="7">
    <location>
        <begin position="293"/>
        <end position="315"/>
    </location>
</feature>
<reference evidence="9" key="1">
    <citation type="journal article" date="2019" name="Int. J. Syst. Evol. Microbiol.">
        <title>The Global Catalogue of Microorganisms (GCM) 10K type strain sequencing project: providing services to taxonomists for standard genome sequencing and annotation.</title>
        <authorList>
            <consortium name="The Broad Institute Genomics Platform"/>
            <consortium name="The Broad Institute Genome Sequencing Center for Infectious Disease"/>
            <person name="Wu L."/>
            <person name="Ma J."/>
        </authorList>
    </citation>
    <scope>NUCLEOTIDE SEQUENCE [LARGE SCALE GENOMIC DNA]</scope>
    <source>
        <strain evidence="9">JCM 17906</strain>
    </source>
</reference>
<evidence type="ECO:0000313" key="9">
    <source>
        <dbReference type="Proteomes" id="UP001501598"/>
    </source>
</evidence>
<keyword evidence="4 7" id="KW-1133">Transmembrane helix</keyword>
<evidence type="ECO:0000256" key="3">
    <source>
        <dbReference type="ARBA" id="ARBA00022692"/>
    </source>
</evidence>